<dbReference type="RefSeq" id="WP_181418638.1">
    <property type="nucleotide sequence ID" value="NZ_QJTE01000004.1"/>
</dbReference>
<organism evidence="1 2">
    <name type="scientific">Pseudoroseicyclus aestuarii</name>
    <dbReference type="NCBI Taxonomy" id="1795041"/>
    <lineage>
        <taxon>Bacteria</taxon>
        <taxon>Pseudomonadati</taxon>
        <taxon>Pseudomonadota</taxon>
        <taxon>Alphaproteobacteria</taxon>
        <taxon>Rhodobacterales</taxon>
        <taxon>Paracoccaceae</taxon>
        <taxon>Pseudoroseicyclus</taxon>
    </lineage>
</organism>
<accession>A0A318SPT9</accession>
<evidence type="ECO:0000313" key="2">
    <source>
        <dbReference type="Proteomes" id="UP000248311"/>
    </source>
</evidence>
<keyword evidence="2" id="KW-1185">Reference proteome</keyword>
<dbReference type="EMBL" id="QJTE01000004">
    <property type="protein sequence ID" value="PYE82358.1"/>
    <property type="molecule type" value="Genomic_DNA"/>
</dbReference>
<comment type="caution">
    <text evidence="1">The sequence shown here is derived from an EMBL/GenBank/DDBJ whole genome shotgun (WGS) entry which is preliminary data.</text>
</comment>
<protein>
    <recommendedName>
        <fullName evidence="3">Four-helix bundle copper-binding protein</fullName>
    </recommendedName>
</protein>
<proteinExistence type="predicted"/>
<evidence type="ECO:0000313" key="1">
    <source>
        <dbReference type="EMBL" id="PYE82358.1"/>
    </source>
</evidence>
<reference evidence="1 2" key="1">
    <citation type="submission" date="2018-06" db="EMBL/GenBank/DDBJ databases">
        <title>Genomic Encyclopedia of Type Strains, Phase III (KMG-III): the genomes of soil and plant-associated and newly described type strains.</title>
        <authorList>
            <person name="Whitman W."/>
        </authorList>
    </citation>
    <scope>NUCLEOTIDE SEQUENCE [LARGE SCALE GENOMIC DNA]</scope>
    <source>
        <strain evidence="1 2">CECT 9025</strain>
    </source>
</reference>
<sequence>MAAIGAAQQAAISCQADCERHAAVYAHCRLCAETCRRAEASCDAALEALR</sequence>
<dbReference type="Proteomes" id="UP000248311">
    <property type="component" value="Unassembled WGS sequence"/>
</dbReference>
<dbReference type="AlphaFoldDB" id="A0A318SPT9"/>
<gene>
    <name evidence="1" type="ORF">DFP88_104112</name>
</gene>
<evidence type="ECO:0008006" key="3">
    <source>
        <dbReference type="Google" id="ProtNLM"/>
    </source>
</evidence>
<name>A0A318SPT9_9RHOB</name>